<dbReference type="InterPro" id="IPR002213">
    <property type="entry name" value="UDP_glucos_trans"/>
</dbReference>
<feature type="domain" description="Erythromycin biosynthesis protein CIII-like C-terminal" evidence="4">
    <location>
        <begin position="291"/>
        <end position="357"/>
    </location>
</feature>
<dbReference type="Gene3D" id="3.40.50.2000">
    <property type="entry name" value="Glycogen Phosphorylase B"/>
    <property type="match status" value="2"/>
</dbReference>
<dbReference type="Pfam" id="PF03033">
    <property type="entry name" value="Glyco_transf_28"/>
    <property type="match status" value="1"/>
</dbReference>
<dbReference type="InterPro" id="IPR004276">
    <property type="entry name" value="GlycoTrans_28_N"/>
</dbReference>
<evidence type="ECO:0000259" key="3">
    <source>
        <dbReference type="Pfam" id="PF03033"/>
    </source>
</evidence>
<evidence type="ECO:0000256" key="2">
    <source>
        <dbReference type="ARBA" id="ARBA00023194"/>
    </source>
</evidence>
<comment type="pathway">
    <text evidence="1">Antibiotic biosynthesis; vancomycin biosynthesis.</text>
</comment>
<dbReference type="RefSeq" id="WP_173127903.1">
    <property type="nucleotide sequence ID" value="NZ_CBCSGW010000102.1"/>
</dbReference>
<gene>
    <name evidence="5" type="ORF">GC106_20900</name>
</gene>
<dbReference type="InterPro" id="IPR010610">
    <property type="entry name" value="EryCIII-like_C"/>
</dbReference>
<dbReference type="Pfam" id="PF06722">
    <property type="entry name" value="EryCIII-like_C"/>
    <property type="match status" value="1"/>
</dbReference>
<evidence type="ECO:0000259" key="4">
    <source>
        <dbReference type="Pfam" id="PF06722"/>
    </source>
</evidence>
<dbReference type="InterPro" id="IPR050426">
    <property type="entry name" value="Glycosyltransferase_28"/>
</dbReference>
<comment type="caution">
    <text evidence="5">The sequence shown here is derived from an EMBL/GenBank/DDBJ whole genome shotgun (WGS) entry which is preliminary data.</text>
</comment>
<evidence type="ECO:0000313" key="6">
    <source>
        <dbReference type="Proteomes" id="UP000763557"/>
    </source>
</evidence>
<dbReference type="SUPFAM" id="SSF53756">
    <property type="entry name" value="UDP-Glycosyltransferase/glycogen phosphorylase"/>
    <property type="match status" value="1"/>
</dbReference>
<evidence type="ECO:0000256" key="1">
    <source>
        <dbReference type="ARBA" id="ARBA00004660"/>
    </source>
</evidence>
<proteinExistence type="predicted"/>
<organism evidence="5 6">
    <name type="scientific">Kibdelosporangium persicum</name>
    <dbReference type="NCBI Taxonomy" id="2698649"/>
    <lineage>
        <taxon>Bacteria</taxon>
        <taxon>Bacillati</taxon>
        <taxon>Actinomycetota</taxon>
        <taxon>Actinomycetes</taxon>
        <taxon>Pseudonocardiales</taxon>
        <taxon>Pseudonocardiaceae</taxon>
        <taxon>Kibdelosporangium</taxon>
    </lineage>
</organism>
<dbReference type="EMBL" id="JAAATY010000005">
    <property type="protein sequence ID" value="NRN64884.1"/>
    <property type="molecule type" value="Genomic_DNA"/>
</dbReference>
<feature type="domain" description="Glycosyltransferase family 28 N-terminal" evidence="3">
    <location>
        <begin position="3"/>
        <end position="84"/>
    </location>
</feature>
<dbReference type="Proteomes" id="UP000763557">
    <property type="component" value="Unassembled WGS sequence"/>
</dbReference>
<accession>A0ABX2F0Q5</accession>
<name>A0ABX2F0Q5_9PSEU</name>
<dbReference type="PANTHER" id="PTHR48050:SF13">
    <property type="entry name" value="STEROL 3-BETA-GLUCOSYLTRANSFERASE UGT80A2"/>
    <property type="match status" value="1"/>
</dbReference>
<keyword evidence="2" id="KW-0045">Antibiotic biosynthesis</keyword>
<reference evidence="5 6" key="1">
    <citation type="submission" date="2020-01" db="EMBL/GenBank/DDBJ databases">
        <title>Kibdelosporangium persica a novel Actinomycetes from a hot desert in Iran.</title>
        <authorList>
            <person name="Safaei N."/>
            <person name="Zaburannyi N."/>
            <person name="Mueller R."/>
            <person name="Wink J."/>
        </authorList>
    </citation>
    <scope>NUCLEOTIDE SEQUENCE [LARGE SCALE GENOMIC DNA]</scope>
    <source>
        <strain evidence="5 6">4NS15</strain>
    </source>
</reference>
<protein>
    <submittedName>
        <fullName evidence="5">UDP-glucose--sterol glucosyltransferase</fullName>
    </submittedName>
</protein>
<dbReference type="PANTHER" id="PTHR48050">
    <property type="entry name" value="STEROL 3-BETA-GLUCOSYLTRANSFERASE"/>
    <property type="match status" value="1"/>
</dbReference>
<evidence type="ECO:0000313" key="5">
    <source>
        <dbReference type="EMBL" id="NRN64884.1"/>
    </source>
</evidence>
<sequence>MKIVIITIGSRGDVVPYTGLAARLLADGHDVAIATQAAFGDVVKDCGAEFRLMPGDMRADLQSETGLAWQRQGTGLKGIRTSIEMGIRLMDEVGRGVRQVADGAELLMLQRGALIHGYLVAKAMGIRSVALELFPGAPSREFMLPSLGGKSLGGWLNHALPRALTHLPTPMERHIKSFCADLGLPRTSLGGLRREMFDSDFPIRHGYSPALLPRPHDWRPGIETDGYWWPLPPQDWKPAADLVDFLAAGPPPVFIGFGSMAPGESDRLSAIVTEVVRRTGIRAVVQAGWAGLAATGDDVLTIDSVPHDWLFPQTSAVVHHCGAGTTGAGLRAGVPVVPVPVLADQPFWAARLAAIGVSPGSVLMRELAVEPLAGLLTKAPRHADRAQVIGEQVRAEDGAGKIVEFVRSMA</sequence>
<dbReference type="CDD" id="cd03784">
    <property type="entry name" value="GT1_Gtf-like"/>
    <property type="match status" value="1"/>
</dbReference>
<keyword evidence="6" id="KW-1185">Reference proteome</keyword>